<evidence type="ECO:0000259" key="2">
    <source>
        <dbReference type="Pfam" id="PF19335"/>
    </source>
</evidence>
<name>A0ABX8LIW0_9BACT</name>
<gene>
    <name evidence="3" type="ORF">KP001_05420</name>
</gene>
<dbReference type="RefSeq" id="WP_217288535.1">
    <property type="nucleotide sequence ID" value="NZ_CP077683.1"/>
</dbReference>
<reference evidence="3 4" key="1">
    <citation type="submission" date="2021-06" db="EMBL/GenBank/DDBJ databases">
        <title>Gemonas diversity in paddy soil.</title>
        <authorList>
            <person name="Liu G."/>
        </authorList>
    </citation>
    <scope>NUCLEOTIDE SEQUENCE [LARGE SCALE GENOMIC DNA]</scope>
    <source>
        <strain evidence="3 4">RG2</strain>
    </source>
</reference>
<keyword evidence="1" id="KW-0812">Transmembrane</keyword>
<keyword evidence="1" id="KW-1133">Transmembrane helix</keyword>
<evidence type="ECO:0000256" key="1">
    <source>
        <dbReference type="SAM" id="Phobius"/>
    </source>
</evidence>
<organism evidence="3 4">
    <name type="scientific">Geomonas subterranea</name>
    <dbReference type="NCBI Taxonomy" id="2847989"/>
    <lineage>
        <taxon>Bacteria</taxon>
        <taxon>Pseudomonadati</taxon>
        <taxon>Thermodesulfobacteriota</taxon>
        <taxon>Desulfuromonadia</taxon>
        <taxon>Geobacterales</taxon>
        <taxon>Geobacteraceae</taxon>
        <taxon>Geomonas</taxon>
    </lineage>
</organism>
<dbReference type="Proteomes" id="UP000683559">
    <property type="component" value="Chromosome"/>
</dbReference>
<dbReference type="Pfam" id="PF19335">
    <property type="entry name" value="HMBD"/>
    <property type="match status" value="1"/>
</dbReference>
<keyword evidence="1" id="KW-0472">Membrane</keyword>
<evidence type="ECO:0000313" key="3">
    <source>
        <dbReference type="EMBL" id="QXE91971.1"/>
    </source>
</evidence>
<dbReference type="EMBL" id="CP077683">
    <property type="protein sequence ID" value="QXE91971.1"/>
    <property type="molecule type" value="Genomic_DNA"/>
</dbReference>
<accession>A0ABX8LIW0</accession>
<feature type="transmembrane region" description="Helical" evidence="1">
    <location>
        <begin position="6"/>
        <end position="24"/>
    </location>
</feature>
<protein>
    <recommendedName>
        <fullName evidence="2">Heavy metal binding domain-containing protein</fullName>
    </recommendedName>
</protein>
<proteinExistence type="predicted"/>
<sequence length="72" mass="7766">MDASQIFVTLGGAALILFNLWFFFGKKATIKPVAAKGALYACPMHPWITSEDPTADCSICGMKLVKSEEVGK</sequence>
<keyword evidence="4" id="KW-1185">Reference proteome</keyword>
<evidence type="ECO:0000313" key="4">
    <source>
        <dbReference type="Proteomes" id="UP000683559"/>
    </source>
</evidence>
<feature type="domain" description="Heavy metal binding" evidence="2">
    <location>
        <begin position="40"/>
        <end position="66"/>
    </location>
</feature>
<dbReference type="InterPro" id="IPR045800">
    <property type="entry name" value="HMBD"/>
</dbReference>